<keyword evidence="2" id="KW-1185">Reference proteome</keyword>
<dbReference type="EMBL" id="CP000272">
    <property type="protein sequence ID" value="ABE36251.1"/>
    <property type="molecule type" value="Genomic_DNA"/>
</dbReference>
<accession>Q13I38</accession>
<organism evidence="1 2">
    <name type="scientific">Paraburkholderia xenovorans (strain LB400)</name>
    <dbReference type="NCBI Taxonomy" id="266265"/>
    <lineage>
        <taxon>Bacteria</taxon>
        <taxon>Pseudomonadati</taxon>
        <taxon>Pseudomonadota</taxon>
        <taxon>Betaproteobacteria</taxon>
        <taxon>Burkholderiales</taxon>
        <taxon>Burkholderiaceae</taxon>
        <taxon>Paraburkholderia</taxon>
    </lineage>
</organism>
<proteinExistence type="predicted"/>
<dbReference type="Proteomes" id="UP000001817">
    <property type="component" value="Chromosome 3"/>
</dbReference>
<reference evidence="1 2" key="1">
    <citation type="journal article" date="2006" name="Proc. Natl. Acad. Sci. U.S.A.">
        <title>Burkholderia xenovorans LB400 harbors a multi-replicon, 9.73-Mbp genome shaped for versatility.</title>
        <authorList>
            <person name="Chain P.S."/>
            <person name="Denef V.J."/>
            <person name="Konstantinidis K.T."/>
            <person name="Vergez L.M."/>
            <person name="Agullo L."/>
            <person name="Reyes V.L."/>
            <person name="Hauser L."/>
            <person name="Cordova M."/>
            <person name="Gomez L."/>
            <person name="Gonzalez M."/>
            <person name="Land M."/>
            <person name="Lao V."/>
            <person name="Larimer F."/>
            <person name="LiPuma J.J."/>
            <person name="Mahenthiralingam E."/>
            <person name="Malfatti S.A."/>
            <person name="Marx C.J."/>
            <person name="Parnell J.J."/>
            <person name="Ramette A."/>
            <person name="Richardson P."/>
            <person name="Seeger M."/>
            <person name="Smith D."/>
            <person name="Spilker T."/>
            <person name="Sul W.J."/>
            <person name="Tsoi T.V."/>
            <person name="Ulrich L.E."/>
            <person name="Zhulin I.B."/>
            <person name="Tiedje J.M."/>
        </authorList>
    </citation>
    <scope>NUCLEOTIDE SEQUENCE [LARGE SCALE GENOMIC DNA]</scope>
    <source>
        <strain evidence="1 2">LB400</strain>
    </source>
</reference>
<name>Q13I38_PARXL</name>
<dbReference type="AlphaFoldDB" id="Q13I38"/>
<gene>
    <name evidence="1" type="ORF">Bxe_C0336</name>
</gene>
<sequence length="92" mass="9982">MNSRNPAVRCLVNDASISRLLCDYAYHLDMSHAANSRICLSTTARSSMVRTSGQAGAAYVETLKGRLVLRGQALRSFSVSCTGCQGHGWFAR</sequence>
<dbReference type="KEGG" id="bxe:Bxe_C0336"/>
<evidence type="ECO:0000313" key="1">
    <source>
        <dbReference type="EMBL" id="ABE36251.1"/>
    </source>
</evidence>
<evidence type="ECO:0000313" key="2">
    <source>
        <dbReference type="Proteomes" id="UP000001817"/>
    </source>
</evidence>
<protein>
    <submittedName>
        <fullName evidence="1">Uncharacterized protein</fullName>
    </submittedName>
</protein>
<dbReference type="STRING" id="266265.Bxe_C0336"/>